<proteinExistence type="predicted"/>
<dbReference type="NCBIfam" id="TIGR03100">
    <property type="entry name" value="hydr1_PEP"/>
    <property type="match status" value="1"/>
</dbReference>
<reference evidence="2" key="1">
    <citation type="submission" date="2018-06" db="EMBL/GenBank/DDBJ databases">
        <authorList>
            <person name="Zhirakovskaya E."/>
        </authorList>
    </citation>
    <scope>NUCLEOTIDE SEQUENCE</scope>
</reference>
<dbReference type="Pfam" id="PF12146">
    <property type="entry name" value="Hydrolase_4"/>
    <property type="match status" value="1"/>
</dbReference>
<evidence type="ECO:0000259" key="1">
    <source>
        <dbReference type="Pfam" id="PF12146"/>
    </source>
</evidence>
<dbReference type="InterPro" id="IPR017531">
    <property type="entry name" value="Hydrolase-1_PEP"/>
</dbReference>
<gene>
    <name evidence="2" type="ORF">MNBD_ALPHA03-1866</name>
</gene>
<dbReference type="Gene3D" id="3.40.50.1820">
    <property type="entry name" value="alpha/beta hydrolase"/>
    <property type="match status" value="1"/>
</dbReference>
<organism evidence="2">
    <name type="scientific">hydrothermal vent metagenome</name>
    <dbReference type="NCBI Taxonomy" id="652676"/>
    <lineage>
        <taxon>unclassified sequences</taxon>
        <taxon>metagenomes</taxon>
        <taxon>ecological metagenomes</taxon>
    </lineage>
</organism>
<accession>A0A3B1ANA7</accession>
<dbReference type="InterPro" id="IPR029058">
    <property type="entry name" value="AB_hydrolase_fold"/>
</dbReference>
<evidence type="ECO:0000313" key="2">
    <source>
        <dbReference type="EMBL" id="VAX07436.1"/>
    </source>
</evidence>
<feature type="domain" description="Serine aminopeptidase S33" evidence="1">
    <location>
        <begin position="49"/>
        <end position="150"/>
    </location>
</feature>
<name>A0A3B1ANA7_9ZZZZ</name>
<protein>
    <submittedName>
        <fullName evidence="2">Esterase/lipase/thioesterase family active site</fullName>
    </submittedName>
</protein>
<sequence length="186" mass="20540">MENTETAFAFTNNAQHQLIGIIHHPAEIMSQAGLLIVVGGPQYRIGAHRQYVHLARHCAKQGIPVMRFDYQGVGDSTGVYPGFEHVAPDIHQAIDEFITRVPEMKSVAIWGLCEGASAILLGGADHKAASHIILANPWVRSESGLAKAYVKHYYFDRLLTTEFWQKIFSGKLNIKAAISGLFSNIK</sequence>
<dbReference type="AlphaFoldDB" id="A0A3B1ANA7"/>
<dbReference type="EMBL" id="UOFW01000207">
    <property type="protein sequence ID" value="VAX07436.1"/>
    <property type="molecule type" value="Genomic_DNA"/>
</dbReference>
<dbReference type="SUPFAM" id="SSF53474">
    <property type="entry name" value="alpha/beta-Hydrolases"/>
    <property type="match status" value="1"/>
</dbReference>
<feature type="non-terminal residue" evidence="2">
    <location>
        <position position="186"/>
    </location>
</feature>
<dbReference type="InterPro" id="IPR022742">
    <property type="entry name" value="Hydrolase_4"/>
</dbReference>